<dbReference type="PANTHER" id="PTHR10629">
    <property type="entry name" value="CYTOSINE-SPECIFIC METHYLTRANSFERASE"/>
    <property type="match status" value="1"/>
</dbReference>
<dbReference type="AlphaFoldDB" id="A0A2D2CYF1"/>
<evidence type="ECO:0000256" key="2">
    <source>
        <dbReference type="ARBA" id="ARBA00022679"/>
    </source>
</evidence>
<sequence>MKTVGLFAGIGGLELGLARAGHECLLVAENWPLAAGVLAARFPGLPNAGDIASLRRLPGGTELVAAGFPCQDLSQAGRTAGIEGLKSGLVAHVFRLLDAGRAPFVLLENVSFMLRLDGGRAMARLVAAFEERGYLWAYRVVDTLAFLPQRRQRVLFLASLAGDPADVLLVDEGAPALRRAALGALAHGFYWTEGVRGLGWAPDAVPTLKNGSTLGIASPPAILLPGGGVVTPDIRDAERLQGFPADWTAPAEALARASWRWSLIGNAVSVPVAQWAGGRLAAPGRYDRARDGGTLAAGARWPRAARFDGGERRAVALSDFPLWEPRDPLHLFLDHPGKPLSARASAGFLARTERARLRFEPGFREAVAAHLSAMRALERR</sequence>
<organism evidence="9 10">
    <name type="scientific">Methylosinus trichosporium (strain ATCC 35070 / NCIMB 11131 / UNIQEM 75 / OB3b)</name>
    <dbReference type="NCBI Taxonomy" id="595536"/>
    <lineage>
        <taxon>Bacteria</taxon>
        <taxon>Pseudomonadati</taxon>
        <taxon>Pseudomonadota</taxon>
        <taxon>Alphaproteobacteria</taxon>
        <taxon>Hyphomicrobiales</taxon>
        <taxon>Methylocystaceae</taxon>
        <taxon>Methylosinus</taxon>
    </lineage>
</organism>
<dbReference type="GO" id="GO:0003886">
    <property type="term" value="F:DNA (cytosine-5-)-methyltransferase activity"/>
    <property type="evidence" value="ECO:0007669"/>
    <property type="project" value="UniProtKB-EC"/>
</dbReference>
<evidence type="ECO:0000313" key="10">
    <source>
        <dbReference type="Proteomes" id="UP000230709"/>
    </source>
</evidence>
<evidence type="ECO:0000313" key="9">
    <source>
        <dbReference type="EMBL" id="ATQ67771.1"/>
    </source>
</evidence>
<evidence type="ECO:0000256" key="5">
    <source>
        <dbReference type="ARBA" id="ARBA00047422"/>
    </source>
</evidence>
<accession>A0A2D2CYF1</accession>
<name>A0A2D2CYF1_METT3</name>
<keyword evidence="3 6" id="KW-0949">S-adenosyl-L-methionine</keyword>
<dbReference type="InterPro" id="IPR050390">
    <property type="entry name" value="C5-Methyltransferase"/>
</dbReference>
<keyword evidence="4" id="KW-0680">Restriction system</keyword>
<dbReference type="SUPFAM" id="SSF53335">
    <property type="entry name" value="S-adenosyl-L-methionine-dependent methyltransferases"/>
    <property type="match status" value="1"/>
</dbReference>
<evidence type="ECO:0000256" key="3">
    <source>
        <dbReference type="ARBA" id="ARBA00022691"/>
    </source>
</evidence>
<gene>
    <name evidence="9" type="ORF">CQW49_07590</name>
</gene>
<dbReference type="EC" id="2.1.1.37" evidence="8"/>
<evidence type="ECO:0000256" key="8">
    <source>
        <dbReference type="RuleBase" id="RU000417"/>
    </source>
</evidence>
<proteinExistence type="inferred from homology"/>
<dbReference type="Gene3D" id="3.40.50.150">
    <property type="entry name" value="Vaccinia Virus protein VP39"/>
    <property type="match status" value="1"/>
</dbReference>
<dbReference type="PROSITE" id="PS00094">
    <property type="entry name" value="C5_MTASE_1"/>
    <property type="match status" value="1"/>
</dbReference>
<dbReference type="InterPro" id="IPR029063">
    <property type="entry name" value="SAM-dependent_MTases_sf"/>
</dbReference>
<evidence type="ECO:0000256" key="6">
    <source>
        <dbReference type="PROSITE-ProRule" id="PRU01016"/>
    </source>
</evidence>
<evidence type="ECO:0000256" key="1">
    <source>
        <dbReference type="ARBA" id="ARBA00022603"/>
    </source>
</evidence>
<reference evidence="10" key="1">
    <citation type="submission" date="2017-10" db="EMBL/GenBank/DDBJ databases">
        <title>Completed PacBio SMRT sequence of Methylosinus trichosporium OB3b reveals presence of a third large plasmid.</title>
        <authorList>
            <person name="Charles T.C."/>
            <person name="Lynch M.D.J."/>
            <person name="Heil J.R."/>
            <person name="Cheng J."/>
        </authorList>
    </citation>
    <scope>NUCLEOTIDE SEQUENCE [LARGE SCALE GENOMIC DNA]</scope>
    <source>
        <strain evidence="10">OB3b</strain>
    </source>
</reference>
<dbReference type="GO" id="GO:0009307">
    <property type="term" value="P:DNA restriction-modification system"/>
    <property type="evidence" value="ECO:0007669"/>
    <property type="project" value="UniProtKB-KW"/>
</dbReference>
<dbReference type="NCBIfam" id="TIGR00675">
    <property type="entry name" value="dcm"/>
    <property type="match status" value="1"/>
</dbReference>
<dbReference type="GO" id="GO:0003677">
    <property type="term" value="F:DNA binding"/>
    <property type="evidence" value="ECO:0007669"/>
    <property type="project" value="TreeGrafter"/>
</dbReference>
<feature type="active site" evidence="6">
    <location>
        <position position="70"/>
    </location>
</feature>
<dbReference type="PROSITE" id="PS51679">
    <property type="entry name" value="SAM_MT_C5"/>
    <property type="match status" value="1"/>
</dbReference>
<protein>
    <recommendedName>
        <fullName evidence="8">Cytosine-specific methyltransferase</fullName>
        <ecNumber evidence="8">2.1.1.37</ecNumber>
    </recommendedName>
</protein>
<evidence type="ECO:0000256" key="7">
    <source>
        <dbReference type="RuleBase" id="RU000416"/>
    </source>
</evidence>
<evidence type="ECO:0000256" key="4">
    <source>
        <dbReference type="ARBA" id="ARBA00022747"/>
    </source>
</evidence>
<comment type="catalytic activity">
    <reaction evidence="5 8">
        <text>a 2'-deoxycytidine in DNA + S-adenosyl-L-methionine = a 5-methyl-2'-deoxycytidine in DNA + S-adenosyl-L-homocysteine + H(+)</text>
        <dbReference type="Rhea" id="RHEA:13681"/>
        <dbReference type="Rhea" id="RHEA-COMP:11369"/>
        <dbReference type="Rhea" id="RHEA-COMP:11370"/>
        <dbReference type="ChEBI" id="CHEBI:15378"/>
        <dbReference type="ChEBI" id="CHEBI:57856"/>
        <dbReference type="ChEBI" id="CHEBI:59789"/>
        <dbReference type="ChEBI" id="CHEBI:85452"/>
        <dbReference type="ChEBI" id="CHEBI:85454"/>
        <dbReference type="EC" id="2.1.1.37"/>
    </reaction>
</comment>
<keyword evidence="10" id="KW-1185">Reference proteome</keyword>
<dbReference type="REBASE" id="223402">
    <property type="entry name" value="M.MtrOB3bORF7590P"/>
</dbReference>
<dbReference type="KEGG" id="mtw:CQW49_07590"/>
<dbReference type="Proteomes" id="UP000230709">
    <property type="component" value="Chromosome"/>
</dbReference>
<keyword evidence="1 6" id="KW-0489">Methyltransferase</keyword>
<dbReference type="EMBL" id="CP023737">
    <property type="protein sequence ID" value="ATQ67771.1"/>
    <property type="molecule type" value="Genomic_DNA"/>
</dbReference>
<dbReference type="STRING" id="595536.GCA_000178815_03634"/>
<dbReference type="GO" id="GO:0032259">
    <property type="term" value="P:methylation"/>
    <property type="evidence" value="ECO:0007669"/>
    <property type="project" value="UniProtKB-KW"/>
</dbReference>
<dbReference type="Pfam" id="PF00145">
    <property type="entry name" value="DNA_methylase"/>
    <property type="match status" value="1"/>
</dbReference>
<dbReference type="InterPro" id="IPR018117">
    <property type="entry name" value="C5_DNA_meth_AS"/>
</dbReference>
<dbReference type="RefSeq" id="WP_024749888.1">
    <property type="nucleotide sequence ID" value="NZ_ADVE02000001.1"/>
</dbReference>
<comment type="similarity">
    <text evidence="6 7">Belongs to the class I-like SAM-binding methyltransferase superfamily. C5-methyltransferase family.</text>
</comment>
<dbReference type="GO" id="GO:0044027">
    <property type="term" value="P:negative regulation of gene expression via chromosomal CpG island methylation"/>
    <property type="evidence" value="ECO:0007669"/>
    <property type="project" value="TreeGrafter"/>
</dbReference>
<dbReference type="PANTHER" id="PTHR10629:SF50">
    <property type="entry name" value="DNA (CYTOSINE-5)-METHYLTRANSFERASE CMT3"/>
    <property type="match status" value="1"/>
</dbReference>
<dbReference type="PRINTS" id="PR00105">
    <property type="entry name" value="C5METTRFRASE"/>
</dbReference>
<keyword evidence="2 6" id="KW-0808">Transferase</keyword>
<dbReference type="InterPro" id="IPR001525">
    <property type="entry name" value="C5_MeTfrase"/>
</dbReference>